<sequence>MTGWLARMLAEPRFEWPVVLTELSLEERGLCRGIAVVRLRPLRLGDAAAWRSLRVAEEARLAQWDATLPPGSGEGNLSFSAYVRDLRRQARDGTAMPFVIEVDGDFAGQVSVEPIVWSSMRSATLGYWLGSRWEGRGVMTLCVAMLLDHLLGPEVGLHRVEVNIRPENGPSLAVVRKLRLREEGTRLRYMHVAGRWADHRSFAATAEEVGAGYVQRLERAVVPLEGGEPQPN</sequence>
<dbReference type="InterPro" id="IPR051908">
    <property type="entry name" value="Ribosomal_N-acetyltransferase"/>
</dbReference>
<comment type="caution">
    <text evidence="2">The sequence shown here is derived from an EMBL/GenBank/DDBJ whole genome shotgun (WGS) entry which is preliminary data.</text>
</comment>
<dbReference type="EC" id="2.3.1.-" evidence="2"/>
<accession>A0ABY1VQ16</accession>
<dbReference type="GO" id="GO:0016746">
    <property type="term" value="F:acyltransferase activity"/>
    <property type="evidence" value="ECO:0007669"/>
    <property type="project" value="UniProtKB-KW"/>
</dbReference>
<evidence type="ECO:0000259" key="1">
    <source>
        <dbReference type="PROSITE" id="PS51186"/>
    </source>
</evidence>
<dbReference type="Gene3D" id="3.40.630.30">
    <property type="match status" value="1"/>
</dbReference>
<dbReference type="EMBL" id="UAPQ01000010">
    <property type="protein sequence ID" value="SPT54225.1"/>
    <property type="molecule type" value="Genomic_DNA"/>
</dbReference>
<dbReference type="InterPro" id="IPR016181">
    <property type="entry name" value="Acyl_CoA_acyltransferase"/>
</dbReference>
<keyword evidence="2" id="KW-0012">Acyltransferase</keyword>
<keyword evidence="3" id="KW-1185">Reference proteome</keyword>
<protein>
    <submittedName>
        <fullName evidence="2">Ribosomal N-acetyltransferase YdaF</fullName>
        <ecNumber evidence="2">2.3.1.-</ecNumber>
    </submittedName>
</protein>
<keyword evidence="2" id="KW-0808">Transferase</keyword>
<gene>
    <name evidence="2" type="primary">ydaF</name>
    <name evidence="2" type="ORF">NCTC11535_01936</name>
</gene>
<dbReference type="PROSITE" id="PS51186">
    <property type="entry name" value="GNAT"/>
    <property type="match status" value="1"/>
</dbReference>
<evidence type="ECO:0000313" key="3">
    <source>
        <dbReference type="Proteomes" id="UP000250006"/>
    </source>
</evidence>
<reference evidence="2 3" key="1">
    <citation type="submission" date="2018-06" db="EMBL/GenBank/DDBJ databases">
        <authorList>
            <consortium name="Pathogen Informatics"/>
            <person name="Doyle S."/>
        </authorList>
    </citation>
    <scope>NUCLEOTIDE SEQUENCE [LARGE SCALE GENOMIC DNA]</scope>
    <source>
        <strain evidence="2 3">NCTC11535</strain>
    </source>
</reference>
<dbReference type="PANTHER" id="PTHR43441:SF11">
    <property type="entry name" value="RIBOSOMAL-PROTEIN-SERINE ACETYLTRANSFERASE"/>
    <property type="match status" value="1"/>
</dbReference>
<organism evidence="2 3">
    <name type="scientific">Actinomyces bovis</name>
    <dbReference type="NCBI Taxonomy" id="1658"/>
    <lineage>
        <taxon>Bacteria</taxon>
        <taxon>Bacillati</taxon>
        <taxon>Actinomycetota</taxon>
        <taxon>Actinomycetes</taxon>
        <taxon>Actinomycetales</taxon>
        <taxon>Actinomycetaceae</taxon>
        <taxon>Actinomyces</taxon>
    </lineage>
</organism>
<dbReference type="RefSeq" id="WP_111837132.1">
    <property type="nucleotide sequence ID" value="NZ_UAPQ01000010.1"/>
</dbReference>
<dbReference type="SUPFAM" id="SSF55729">
    <property type="entry name" value="Acyl-CoA N-acyltransferases (Nat)"/>
    <property type="match status" value="1"/>
</dbReference>
<feature type="domain" description="N-acetyltransferase" evidence="1">
    <location>
        <begin position="37"/>
        <end position="207"/>
    </location>
</feature>
<name>A0ABY1VQ16_9ACTO</name>
<dbReference type="PANTHER" id="PTHR43441">
    <property type="entry name" value="RIBOSOMAL-PROTEIN-SERINE ACETYLTRANSFERASE"/>
    <property type="match status" value="1"/>
</dbReference>
<proteinExistence type="predicted"/>
<dbReference type="Pfam" id="PF13302">
    <property type="entry name" value="Acetyltransf_3"/>
    <property type="match status" value="1"/>
</dbReference>
<dbReference type="Proteomes" id="UP000250006">
    <property type="component" value="Unassembled WGS sequence"/>
</dbReference>
<dbReference type="InterPro" id="IPR000182">
    <property type="entry name" value="GNAT_dom"/>
</dbReference>
<evidence type="ECO:0000313" key="2">
    <source>
        <dbReference type="EMBL" id="SPT54225.1"/>
    </source>
</evidence>